<keyword evidence="3" id="KW-1185">Reference proteome</keyword>
<name>A0A291G9L2_9RHOB</name>
<sequence length="156" mass="17448">MRFGSIRPLPLILRLTEIDAPLERRHPALSRLSSTEAESLTYEKLSFSSLRAANWLSFVLDGHITPQARLRLRWTSWGVCQIRLTLILLSAGVILIPFSLMKPEIGWLKLSSALSLALGIGGFLSLSLQYALARAYLHRTLRTVAQQQKTPPEGEV</sequence>
<keyword evidence="1" id="KW-0812">Transmembrane</keyword>
<feature type="transmembrane region" description="Helical" evidence="1">
    <location>
        <begin position="77"/>
        <end position="100"/>
    </location>
</feature>
<dbReference type="KEGG" id="ceh:CEW89_06415"/>
<evidence type="ECO:0000313" key="3">
    <source>
        <dbReference type="Proteomes" id="UP000217935"/>
    </source>
</evidence>
<feature type="transmembrane region" description="Helical" evidence="1">
    <location>
        <begin position="112"/>
        <end position="132"/>
    </location>
</feature>
<organism evidence="2 3">
    <name type="scientific">Celeribacter ethanolicus</name>
    <dbReference type="NCBI Taxonomy" id="1758178"/>
    <lineage>
        <taxon>Bacteria</taxon>
        <taxon>Pseudomonadati</taxon>
        <taxon>Pseudomonadota</taxon>
        <taxon>Alphaproteobacteria</taxon>
        <taxon>Rhodobacterales</taxon>
        <taxon>Roseobacteraceae</taxon>
        <taxon>Celeribacter</taxon>
    </lineage>
</organism>
<accession>A0A291G9L2</accession>
<proteinExistence type="predicted"/>
<dbReference type="AlphaFoldDB" id="A0A291G9L2"/>
<dbReference type="RefSeq" id="WP_096805337.1">
    <property type="nucleotide sequence ID" value="NZ_CP022196.1"/>
</dbReference>
<dbReference type="Proteomes" id="UP000217935">
    <property type="component" value="Chromosome"/>
</dbReference>
<dbReference type="EMBL" id="CP022196">
    <property type="protein sequence ID" value="ATG47233.1"/>
    <property type="molecule type" value="Genomic_DNA"/>
</dbReference>
<keyword evidence="1" id="KW-1133">Transmembrane helix</keyword>
<gene>
    <name evidence="2" type="ORF">CEW89_06415</name>
</gene>
<evidence type="ECO:0000313" key="2">
    <source>
        <dbReference type="EMBL" id="ATG47233.1"/>
    </source>
</evidence>
<protein>
    <submittedName>
        <fullName evidence="2">Uncharacterized protein</fullName>
    </submittedName>
</protein>
<evidence type="ECO:0000256" key="1">
    <source>
        <dbReference type="SAM" id="Phobius"/>
    </source>
</evidence>
<reference evidence="2 3" key="1">
    <citation type="submission" date="2017-06" db="EMBL/GenBank/DDBJ databases">
        <title>Celeribacter sp. TSPH2 complete genome sequence.</title>
        <authorList>
            <person name="Woo J.-H."/>
            <person name="Kim H.-S."/>
        </authorList>
    </citation>
    <scope>NUCLEOTIDE SEQUENCE [LARGE SCALE GENOMIC DNA]</scope>
    <source>
        <strain evidence="2 3">TSPH2</strain>
    </source>
</reference>
<keyword evidence="1" id="KW-0472">Membrane</keyword>